<proteinExistence type="predicted"/>
<protein>
    <submittedName>
        <fullName evidence="1">Uncharacterized protein</fullName>
    </submittedName>
</protein>
<keyword evidence="2" id="KW-1185">Reference proteome</keyword>
<dbReference type="EMBL" id="PJQY01001880">
    <property type="protein sequence ID" value="PQP98627.1"/>
    <property type="molecule type" value="Genomic_DNA"/>
</dbReference>
<name>A0A314Y3U7_PRUYE</name>
<dbReference type="AlphaFoldDB" id="A0A314Y3U7"/>
<accession>A0A314Y3U7</accession>
<comment type="caution">
    <text evidence="1">The sequence shown here is derived from an EMBL/GenBank/DDBJ whole genome shotgun (WGS) entry which is preliminary data.</text>
</comment>
<reference evidence="1 2" key="1">
    <citation type="submission" date="2018-02" db="EMBL/GenBank/DDBJ databases">
        <title>Draft genome of wild Prunus yedoensis var. nudiflora.</title>
        <authorList>
            <person name="Baek S."/>
            <person name="Kim J.-H."/>
            <person name="Choi K."/>
            <person name="Kim G.-B."/>
            <person name="Cho A."/>
            <person name="Jang H."/>
            <person name="Shin C.-H."/>
            <person name="Yu H.-J."/>
            <person name="Mun J.-H."/>
        </authorList>
    </citation>
    <scope>NUCLEOTIDE SEQUENCE [LARGE SCALE GENOMIC DNA]</scope>
    <source>
        <strain evidence="2">cv. Jeju island</strain>
        <tissue evidence="1">Leaf</tissue>
    </source>
</reference>
<evidence type="ECO:0000313" key="1">
    <source>
        <dbReference type="EMBL" id="PQP98627.1"/>
    </source>
</evidence>
<organism evidence="1 2">
    <name type="scientific">Prunus yedoensis var. nudiflora</name>
    <dbReference type="NCBI Taxonomy" id="2094558"/>
    <lineage>
        <taxon>Eukaryota</taxon>
        <taxon>Viridiplantae</taxon>
        <taxon>Streptophyta</taxon>
        <taxon>Embryophyta</taxon>
        <taxon>Tracheophyta</taxon>
        <taxon>Spermatophyta</taxon>
        <taxon>Magnoliopsida</taxon>
        <taxon>eudicotyledons</taxon>
        <taxon>Gunneridae</taxon>
        <taxon>Pentapetalae</taxon>
        <taxon>rosids</taxon>
        <taxon>fabids</taxon>
        <taxon>Rosales</taxon>
        <taxon>Rosaceae</taxon>
        <taxon>Amygdaloideae</taxon>
        <taxon>Amygdaleae</taxon>
        <taxon>Prunus</taxon>
    </lineage>
</organism>
<sequence>MRLADVNQGITVIDMRIPLPGLFESEVERVFLVVVLYELKGMSLVKQPLLCMSPVKRSSRFAKLLKIQCQIAGRNLYISIKLEGRTRTPKWNWTRCEKNWQVMF</sequence>
<evidence type="ECO:0000313" key="2">
    <source>
        <dbReference type="Proteomes" id="UP000250321"/>
    </source>
</evidence>
<gene>
    <name evidence="1" type="ORF">Pyn_38935</name>
</gene>
<dbReference type="Proteomes" id="UP000250321">
    <property type="component" value="Unassembled WGS sequence"/>
</dbReference>